<reference evidence="5" key="1">
    <citation type="submission" date="2022-07" db="EMBL/GenBank/DDBJ databases">
        <authorList>
            <person name="Macas J."/>
            <person name="Novak P."/>
            <person name="Neumann P."/>
        </authorList>
    </citation>
    <scope>NUCLEOTIDE SEQUENCE</scope>
</reference>
<accession>A0AAV0EV27</accession>
<feature type="chain" id="PRO_5044713443" description="SCP domain-containing protein" evidence="2">
    <location>
        <begin position="24"/>
        <end position="221"/>
    </location>
</feature>
<keyword evidence="6" id="KW-1185">Reference proteome</keyword>
<dbReference type="EMBL" id="CAMAPF010000104">
    <property type="protein sequence ID" value="CAH9099018.1"/>
    <property type="molecule type" value="Genomic_DNA"/>
</dbReference>
<dbReference type="AlphaFoldDB" id="A0AAV0EV27"/>
<organism evidence="5 6">
    <name type="scientific">Cuscuta epithymum</name>
    <dbReference type="NCBI Taxonomy" id="186058"/>
    <lineage>
        <taxon>Eukaryota</taxon>
        <taxon>Viridiplantae</taxon>
        <taxon>Streptophyta</taxon>
        <taxon>Embryophyta</taxon>
        <taxon>Tracheophyta</taxon>
        <taxon>Spermatophyta</taxon>
        <taxon>Magnoliopsida</taxon>
        <taxon>eudicotyledons</taxon>
        <taxon>Gunneridae</taxon>
        <taxon>Pentapetalae</taxon>
        <taxon>asterids</taxon>
        <taxon>lamiids</taxon>
        <taxon>Solanales</taxon>
        <taxon>Convolvulaceae</taxon>
        <taxon>Cuscuteae</taxon>
        <taxon>Cuscuta</taxon>
        <taxon>Cuscuta subgen. Cuscuta</taxon>
    </lineage>
</organism>
<dbReference type="PRINTS" id="PR00837">
    <property type="entry name" value="V5TPXLIKE"/>
</dbReference>
<dbReference type="SMART" id="SM00198">
    <property type="entry name" value="SCP"/>
    <property type="match status" value="1"/>
</dbReference>
<comment type="caution">
    <text evidence="5">The sequence shown here is derived from an EMBL/GenBank/DDBJ whole genome shotgun (WGS) entry which is preliminary data.</text>
</comment>
<feature type="signal peptide" evidence="2">
    <location>
        <begin position="1"/>
        <end position="23"/>
    </location>
</feature>
<protein>
    <recommendedName>
        <fullName evidence="3">SCP domain-containing protein</fullName>
    </recommendedName>
</protein>
<evidence type="ECO:0000313" key="4">
    <source>
        <dbReference type="EMBL" id="CAH9099018.1"/>
    </source>
</evidence>
<dbReference type="FunFam" id="3.40.33.10:FF:000004">
    <property type="entry name" value="CAP, cysteine-rich secretory protein, antigen 5"/>
    <property type="match status" value="1"/>
</dbReference>
<dbReference type="Pfam" id="PF00188">
    <property type="entry name" value="CAP"/>
    <property type="match status" value="1"/>
</dbReference>
<dbReference type="InterPro" id="IPR035940">
    <property type="entry name" value="CAP_sf"/>
</dbReference>
<keyword evidence="2" id="KW-0732">Signal</keyword>
<keyword evidence="1" id="KW-0611">Plant defense</keyword>
<dbReference type="GO" id="GO:0005576">
    <property type="term" value="C:extracellular region"/>
    <property type="evidence" value="ECO:0007669"/>
    <property type="project" value="InterPro"/>
</dbReference>
<dbReference type="Gene3D" id="3.40.33.10">
    <property type="entry name" value="CAP"/>
    <property type="match status" value="1"/>
</dbReference>
<dbReference type="InterPro" id="IPR014044">
    <property type="entry name" value="CAP_dom"/>
</dbReference>
<evidence type="ECO:0000256" key="2">
    <source>
        <dbReference type="SAM" id="SignalP"/>
    </source>
</evidence>
<sequence>MSQVKSPAAAFLLFITILHHSSTAPTAKAEIRHGIPRDQLRKRNPVKAAGGDHGHHLLPGLSLSLPEPPFIPLYNWAQHEFVQAHNELRAKVGSPPLGWDPTLTKFAHDYAVKRKQDCDYRIHSGGPYGENLFWQLYKESSPREVVASWFDEQRFYDHGKKRCVCHPEREGCECGHYTNVIWHSTEKVGCSGYVYCNGQKGILVVCSYHPRGNILGKSPLP</sequence>
<keyword evidence="1" id="KW-0568">Pathogenesis-related protein</keyword>
<dbReference type="PANTHER" id="PTHR10334">
    <property type="entry name" value="CYSTEINE-RICH SECRETORY PROTEIN-RELATED"/>
    <property type="match status" value="1"/>
</dbReference>
<dbReference type="SUPFAM" id="SSF55797">
    <property type="entry name" value="PR-1-like"/>
    <property type="match status" value="1"/>
</dbReference>
<evidence type="ECO:0000259" key="3">
    <source>
        <dbReference type="SMART" id="SM00198"/>
    </source>
</evidence>
<evidence type="ECO:0000313" key="5">
    <source>
        <dbReference type="EMBL" id="CAH9127095.1"/>
    </source>
</evidence>
<dbReference type="InterPro" id="IPR001283">
    <property type="entry name" value="CRISP-related"/>
</dbReference>
<name>A0AAV0EV27_9ASTE</name>
<dbReference type="Proteomes" id="UP001152523">
    <property type="component" value="Unassembled WGS sequence"/>
</dbReference>
<gene>
    <name evidence="4" type="ORF">CEPIT_LOCUS14703</name>
    <name evidence="5" type="ORF">CEPIT_LOCUS28046</name>
</gene>
<evidence type="ECO:0000256" key="1">
    <source>
        <dbReference type="ARBA" id="ARBA00023265"/>
    </source>
</evidence>
<feature type="domain" description="SCP" evidence="3">
    <location>
        <begin position="76"/>
        <end position="216"/>
    </location>
</feature>
<dbReference type="PROSITE" id="PS01010">
    <property type="entry name" value="CRISP_2"/>
    <property type="match status" value="1"/>
</dbReference>
<evidence type="ECO:0000313" key="6">
    <source>
        <dbReference type="Proteomes" id="UP001152523"/>
    </source>
</evidence>
<proteinExistence type="predicted"/>
<dbReference type="InterPro" id="IPR018244">
    <property type="entry name" value="Allrgn_V5/Tpx1_CS"/>
</dbReference>
<dbReference type="EMBL" id="CAMAPF010000945">
    <property type="protein sequence ID" value="CAH9127095.1"/>
    <property type="molecule type" value="Genomic_DNA"/>
</dbReference>